<dbReference type="Gene3D" id="3.30.70.960">
    <property type="entry name" value="SEA domain"/>
    <property type="match status" value="2"/>
</dbReference>
<dbReference type="eggNOG" id="KOG3627">
    <property type="taxonomic scope" value="Eukaryota"/>
</dbReference>
<evidence type="ECO:0000256" key="3">
    <source>
        <dbReference type="ARBA" id="ARBA00022692"/>
    </source>
</evidence>
<dbReference type="PROSITE" id="PS50024">
    <property type="entry name" value="SEA"/>
    <property type="match status" value="2"/>
</dbReference>
<dbReference type="InterPro" id="IPR033116">
    <property type="entry name" value="TRYPSIN_SER"/>
</dbReference>
<accession>S7MY09</accession>
<keyword evidence="3 13" id="KW-0812">Transmembrane</keyword>
<evidence type="ECO:0000256" key="8">
    <source>
        <dbReference type="ARBA" id="ARBA00023136"/>
    </source>
</evidence>
<evidence type="ECO:0000313" key="14">
    <source>
        <dbReference type="Proteomes" id="UP000052978"/>
    </source>
</evidence>
<evidence type="ECO:0000256" key="1">
    <source>
        <dbReference type="ARBA" id="ARBA00004606"/>
    </source>
</evidence>
<evidence type="ECO:0000259" key="11">
    <source>
        <dbReference type="PROSITE" id="PS50024"/>
    </source>
</evidence>
<dbReference type="InterPro" id="IPR001314">
    <property type="entry name" value="Peptidase_S1A"/>
</dbReference>
<dbReference type="GO" id="GO:0006508">
    <property type="term" value="P:proteolysis"/>
    <property type="evidence" value="ECO:0007669"/>
    <property type="project" value="UniProtKB-KW"/>
</dbReference>
<dbReference type="Proteomes" id="UP000052978">
    <property type="component" value="Unassembled WGS sequence"/>
</dbReference>
<dbReference type="GO" id="GO:0016020">
    <property type="term" value="C:membrane"/>
    <property type="evidence" value="ECO:0007669"/>
    <property type="project" value="UniProtKB-SubCell"/>
</dbReference>
<dbReference type="Pfam" id="PF01390">
    <property type="entry name" value="SEA"/>
    <property type="match status" value="2"/>
</dbReference>
<keyword evidence="2 13" id="KW-0645">Protease</keyword>
<keyword evidence="14" id="KW-1185">Reference proteome</keyword>
<dbReference type="PROSITE" id="PS50240">
    <property type="entry name" value="TRYPSIN_DOM"/>
    <property type="match status" value="1"/>
</dbReference>
<dbReference type="InterPro" id="IPR009003">
    <property type="entry name" value="Peptidase_S1_PA"/>
</dbReference>
<name>S7MY09_MYOBR</name>
<dbReference type="GO" id="GO:0004252">
    <property type="term" value="F:serine-type endopeptidase activity"/>
    <property type="evidence" value="ECO:0007669"/>
    <property type="project" value="InterPro"/>
</dbReference>
<dbReference type="SUPFAM" id="SSF50494">
    <property type="entry name" value="Trypsin-like serine proteases"/>
    <property type="match status" value="2"/>
</dbReference>
<dbReference type="PROSITE" id="PS00135">
    <property type="entry name" value="TRYPSIN_SER"/>
    <property type="match status" value="1"/>
</dbReference>
<dbReference type="SMART" id="SM00020">
    <property type="entry name" value="Tryp_SPc"/>
    <property type="match status" value="2"/>
</dbReference>
<feature type="domain" description="Peptidase S1" evidence="12">
    <location>
        <begin position="157"/>
        <end position="488"/>
    </location>
</feature>
<evidence type="ECO:0000256" key="4">
    <source>
        <dbReference type="ARBA" id="ARBA00022801"/>
    </source>
</evidence>
<evidence type="ECO:0000256" key="7">
    <source>
        <dbReference type="ARBA" id="ARBA00022989"/>
    </source>
</evidence>
<dbReference type="InterPro" id="IPR036364">
    <property type="entry name" value="SEA_dom_sf"/>
</dbReference>
<dbReference type="PANTHER" id="PTHR24252">
    <property type="entry name" value="ACROSIN-RELATED"/>
    <property type="match status" value="1"/>
</dbReference>
<evidence type="ECO:0000256" key="9">
    <source>
        <dbReference type="ARBA" id="ARBA00023157"/>
    </source>
</evidence>
<evidence type="ECO:0000259" key="12">
    <source>
        <dbReference type="PROSITE" id="PS50240"/>
    </source>
</evidence>
<comment type="similarity">
    <text evidence="10">Belongs to the peptidase S1 family. CLIP subfamily.</text>
</comment>
<dbReference type="CDD" id="cd00190">
    <property type="entry name" value="Tryp_SPc"/>
    <property type="match status" value="2"/>
</dbReference>
<keyword evidence="9" id="KW-1015">Disulfide bond</keyword>
<dbReference type="EMBL" id="KE162718">
    <property type="protein sequence ID" value="EPQ09384.1"/>
    <property type="molecule type" value="Genomic_DNA"/>
</dbReference>
<evidence type="ECO:0000256" key="5">
    <source>
        <dbReference type="ARBA" id="ARBA00022825"/>
    </source>
</evidence>
<proteinExistence type="inferred from homology"/>
<evidence type="ECO:0000256" key="10">
    <source>
        <dbReference type="ARBA" id="ARBA00024195"/>
    </source>
</evidence>
<comment type="subcellular location">
    <subcellularLocation>
        <location evidence="1">Membrane</location>
        <topology evidence="1">Single-pass type II membrane protein</topology>
    </subcellularLocation>
</comment>
<evidence type="ECO:0000256" key="2">
    <source>
        <dbReference type="ARBA" id="ARBA00022670"/>
    </source>
</evidence>
<dbReference type="AlphaFoldDB" id="S7MY09"/>
<evidence type="ECO:0000256" key="6">
    <source>
        <dbReference type="ARBA" id="ARBA00022968"/>
    </source>
</evidence>
<dbReference type="PANTHER" id="PTHR24252:SF28">
    <property type="entry name" value="TRANSMEMBRANE PROTEASE SERINE 11C ISOFORM X1"/>
    <property type="match status" value="1"/>
</dbReference>
<dbReference type="InterPro" id="IPR000082">
    <property type="entry name" value="SEA_dom"/>
</dbReference>
<feature type="domain" description="SEA" evidence="11">
    <location>
        <begin position="21"/>
        <end position="130"/>
    </location>
</feature>
<dbReference type="Gene3D" id="2.40.10.10">
    <property type="entry name" value="Trypsin-like serine proteases"/>
    <property type="match status" value="2"/>
</dbReference>
<dbReference type="InterPro" id="IPR043504">
    <property type="entry name" value="Peptidase_S1_PA_chymotrypsin"/>
</dbReference>
<keyword evidence="4" id="KW-0378">Hydrolase</keyword>
<dbReference type="Pfam" id="PF00089">
    <property type="entry name" value="Trypsin"/>
    <property type="match status" value="2"/>
</dbReference>
<sequence length="489" mass="54841">MTSRSGKKANSQWGIRKGERKIYHYQGDFHISGVTYNDSCENAASQVSKDLSKDIETKMLDGFQNSSIYKEYVNSQVIKLLKNNSKDWTVNFGTLLNKPYLTQKVQSIISHENFSGPGVHNDIALVQLAKEVSFSKYVRKICLPEAKMKLADNDSVVVTGWGTLYMNGPFPNILQEALVKIIDNKVCNAPHALSGLVTDNMLCAGFMSGKTDACQNDSGGPLVYPDSRNIWHLVGIVSWENTVYYYQGNFKVLDIPYNRNYERETSSENNYLSTILETKMADAFQSSSIYKQYLNSQVITLVTLNPKNYTVSFGTKVTPPYMQHYVQQIIIHEDYIPGEHHDDIAVVMLTEKVLFKNDVHRVCLPEATQIFLPGEGVVVTGWGALSYNGKYPTILQKAPVKIIDTNTCNSREAYNGMVQDTMLCAGYMEGHIDACQGDSGGPLVYPNSRYIWYLVGIVSWGVECGKINKPGVYMRVTAYRNWIASKTGI</sequence>
<organism evidence="13 14">
    <name type="scientific">Myotis brandtii</name>
    <name type="common">Brandt's bat</name>
    <dbReference type="NCBI Taxonomy" id="109478"/>
    <lineage>
        <taxon>Eukaryota</taxon>
        <taxon>Metazoa</taxon>
        <taxon>Chordata</taxon>
        <taxon>Craniata</taxon>
        <taxon>Vertebrata</taxon>
        <taxon>Euteleostomi</taxon>
        <taxon>Mammalia</taxon>
        <taxon>Eutheria</taxon>
        <taxon>Laurasiatheria</taxon>
        <taxon>Chiroptera</taxon>
        <taxon>Yangochiroptera</taxon>
        <taxon>Vespertilionidae</taxon>
        <taxon>Myotis</taxon>
    </lineage>
</organism>
<keyword evidence="7" id="KW-1133">Transmembrane helix</keyword>
<dbReference type="InterPro" id="IPR001254">
    <property type="entry name" value="Trypsin_dom"/>
</dbReference>
<evidence type="ECO:0000313" key="13">
    <source>
        <dbReference type="EMBL" id="EPQ09384.1"/>
    </source>
</evidence>
<gene>
    <name evidence="13" type="ORF">D623_10028097</name>
</gene>
<reference evidence="13 14" key="1">
    <citation type="journal article" date="2013" name="Nat. Commun.">
        <title>Genome analysis reveals insights into physiology and longevity of the Brandt's bat Myotis brandtii.</title>
        <authorList>
            <person name="Seim I."/>
            <person name="Fang X."/>
            <person name="Xiong Z."/>
            <person name="Lobanov A.V."/>
            <person name="Huang Z."/>
            <person name="Ma S."/>
            <person name="Feng Y."/>
            <person name="Turanov A.A."/>
            <person name="Zhu Y."/>
            <person name="Lenz T.L."/>
            <person name="Gerashchenko M.V."/>
            <person name="Fan D."/>
            <person name="Hee Yim S."/>
            <person name="Yao X."/>
            <person name="Jordan D."/>
            <person name="Xiong Y."/>
            <person name="Ma Y."/>
            <person name="Lyapunov A.N."/>
            <person name="Chen G."/>
            <person name="Kulakova O.I."/>
            <person name="Sun Y."/>
            <person name="Lee S.G."/>
            <person name="Bronson R.T."/>
            <person name="Moskalev A.A."/>
            <person name="Sunyaev S.R."/>
            <person name="Zhang G."/>
            <person name="Krogh A."/>
            <person name="Wang J."/>
            <person name="Gladyshev V.N."/>
        </authorList>
    </citation>
    <scope>NUCLEOTIDE SEQUENCE [LARGE SCALE GENOMIC DNA]</scope>
</reference>
<feature type="domain" description="SEA" evidence="11">
    <location>
        <begin position="242"/>
        <end position="358"/>
    </location>
</feature>
<dbReference type="FunFam" id="2.40.10.10:FF:000002">
    <property type="entry name" value="Transmembrane protease serine"/>
    <property type="match status" value="2"/>
</dbReference>
<keyword evidence="8" id="KW-0472">Membrane</keyword>
<keyword evidence="5" id="KW-0720">Serine protease</keyword>
<protein>
    <submittedName>
        <fullName evidence="13">Transmembrane protease serine 11B</fullName>
    </submittedName>
</protein>
<dbReference type="PRINTS" id="PR00722">
    <property type="entry name" value="CHYMOTRYPSIN"/>
</dbReference>
<dbReference type="SUPFAM" id="SSF82671">
    <property type="entry name" value="SEA domain"/>
    <property type="match status" value="2"/>
</dbReference>
<keyword evidence="6" id="KW-0735">Signal-anchor</keyword>